<dbReference type="Proteomes" id="UP001629230">
    <property type="component" value="Unassembled WGS sequence"/>
</dbReference>
<dbReference type="RefSeq" id="WP_408179886.1">
    <property type="nucleotide sequence ID" value="NZ_JAQQEZ010000026.1"/>
</dbReference>
<gene>
    <name evidence="2" type="ORF">PQR57_29425</name>
</gene>
<comment type="caution">
    <text evidence="2">The sequence shown here is derived from an EMBL/GenBank/DDBJ whole genome shotgun (WGS) entry which is preliminary data.</text>
</comment>
<dbReference type="PANTHER" id="PTHR30543:SF21">
    <property type="entry name" value="NAD(P)H-DEPENDENT FMN REDUCTASE LOT6"/>
    <property type="match status" value="1"/>
</dbReference>
<accession>A0ABW9AZ04</accession>
<reference evidence="2 3" key="1">
    <citation type="journal article" date="2024" name="Chem. Sci.">
        <title>Discovery of megapolipeptins by genome mining of a Burkholderiales bacteria collection.</title>
        <authorList>
            <person name="Paulo B.S."/>
            <person name="Recchia M.J.J."/>
            <person name="Lee S."/>
            <person name="Fergusson C.H."/>
            <person name="Romanowski S.B."/>
            <person name="Hernandez A."/>
            <person name="Krull N."/>
            <person name="Liu D.Y."/>
            <person name="Cavanagh H."/>
            <person name="Bos A."/>
            <person name="Gray C.A."/>
            <person name="Murphy B.T."/>
            <person name="Linington R.G."/>
            <person name="Eustaquio A.S."/>
        </authorList>
    </citation>
    <scope>NUCLEOTIDE SEQUENCE [LARGE SCALE GENOMIC DNA]</scope>
    <source>
        <strain evidence="2 3">RL17-350-BIC-A</strain>
    </source>
</reference>
<dbReference type="PANTHER" id="PTHR30543">
    <property type="entry name" value="CHROMATE REDUCTASE"/>
    <property type="match status" value="1"/>
</dbReference>
<organism evidence="2 3">
    <name type="scientific">Paraburkholderia dipogonis</name>
    <dbReference type="NCBI Taxonomy" id="1211383"/>
    <lineage>
        <taxon>Bacteria</taxon>
        <taxon>Pseudomonadati</taxon>
        <taxon>Pseudomonadota</taxon>
        <taxon>Betaproteobacteria</taxon>
        <taxon>Burkholderiales</taxon>
        <taxon>Burkholderiaceae</taxon>
        <taxon>Paraburkholderia</taxon>
    </lineage>
</organism>
<protein>
    <submittedName>
        <fullName evidence="2">NAD(P)H-dependent oxidoreductase</fullName>
    </submittedName>
</protein>
<evidence type="ECO:0000259" key="1">
    <source>
        <dbReference type="Pfam" id="PF03358"/>
    </source>
</evidence>
<dbReference type="InterPro" id="IPR029039">
    <property type="entry name" value="Flavoprotein-like_sf"/>
</dbReference>
<dbReference type="InterPro" id="IPR005025">
    <property type="entry name" value="FMN_Rdtase-like_dom"/>
</dbReference>
<dbReference type="EMBL" id="JAQQEZ010000026">
    <property type="protein sequence ID" value="MFM0005118.1"/>
    <property type="molecule type" value="Genomic_DNA"/>
</dbReference>
<evidence type="ECO:0000313" key="2">
    <source>
        <dbReference type="EMBL" id="MFM0005118.1"/>
    </source>
</evidence>
<sequence>MNFLLCIRTPSTMNIRILAVNGSARTGSLNQKILERAIEGAQKAGAEVTVSRLAEFNLPIYDADSEAENGLPQAARELQTLVADHDALLIATPEYNGGYSALLKNAIDWISRPREGGSSGVPLLSGKVAALISASPGQLGGLRSQTGMRAVLDKLGMIVIPDSMALSAAHEAFDAEGKMKDANAEKILQAVGAALYRTALRLA</sequence>
<dbReference type="InterPro" id="IPR050712">
    <property type="entry name" value="NAD(P)H-dep_reductase"/>
</dbReference>
<evidence type="ECO:0000313" key="3">
    <source>
        <dbReference type="Proteomes" id="UP001629230"/>
    </source>
</evidence>
<dbReference type="Pfam" id="PF03358">
    <property type="entry name" value="FMN_red"/>
    <property type="match status" value="1"/>
</dbReference>
<keyword evidence="3" id="KW-1185">Reference proteome</keyword>
<name>A0ABW9AZ04_9BURK</name>
<dbReference type="SUPFAM" id="SSF52218">
    <property type="entry name" value="Flavoproteins"/>
    <property type="match status" value="1"/>
</dbReference>
<dbReference type="Gene3D" id="3.40.50.360">
    <property type="match status" value="1"/>
</dbReference>
<proteinExistence type="predicted"/>
<feature type="domain" description="NADPH-dependent FMN reductase-like" evidence="1">
    <location>
        <begin position="16"/>
        <end position="170"/>
    </location>
</feature>